<evidence type="ECO:0000256" key="2">
    <source>
        <dbReference type="ARBA" id="ARBA00022448"/>
    </source>
</evidence>
<keyword evidence="2" id="KW-0813">Transport</keyword>
<keyword evidence="3" id="KW-0479">Metal-binding</keyword>
<dbReference type="PANTHER" id="PTHR36541:SF1">
    <property type="entry name" value="SUPEROXIDE REDUCTASE-RELATED"/>
    <property type="match status" value="1"/>
</dbReference>
<keyword evidence="4" id="KW-0249">Electron transport</keyword>
<dbReference type="InterPro" id="IPR036073">
    <property type="entry name" value="Desulfoferrodoxin_Fe-bd_dom_sf"/>
</dbReference>
<evidence type="ECO:0000259" key="6">
    <source>
        <dbReference type="Pfam" id="PF01880"/>
    </source>
</evidence>
<dbReference type="AlphaFoldDB" id="A0A7J2TLT7"/>
<dbReference type="PANTHER" id="PTHR36541">
    <property type="entry name" value="SUPEROXIDE REDUCTASE-RELATED"/>
    <property type="match status" value="1"/>
</dbReference>
<evidence type="ECO:0000256" key="5">
    <source>
        <dbReference type="ARBA" id="ARBA00023004"/>
    </source>
</evidence>
<dbReference type="SUPFAM" id="SSF49367">
    <property type="entry name" value="Superoxide reductase-like"/>
    <property type="match status" value="1"/>
</dbReference>
<dbReference type="Gene3D" id="2.60.40.730">
    <property type="entry name" value="SOR catalytic domain"/>
    <property type="match status" value="1"/>
</dbReference>
<evidence type="ECO:0000256" key="4">
    <source>
        <dbReference type="ARBA" id="ARBA00022982"/>
    </source>
</evidence>
<comment type="similarity">
    <text evidence="1">Belongs to the desulfoferrodoxin family.</text>
</comment>
<dbReference type="Pfam" id="PF01880">
    <property type="entry name" value="Desulfoferrodox"/>
    <property type="match status" value="1"/>
</dbReference>
<name>A0A7J2TLT7_ARCFL</name>
<protein>
    <submittedName>
        <fullName evidence="7">Desulfoferrodoxin</fullName>
    </submittedName>
</protein>
<keyword evidence="5" id="KW-0408">Iron</keyword>
<dbReference type="GO" id="GO:0005506">
    <property type="term" value="F:iron ion binding"/>
    <property type="evidence" value="ECO:0007669"/>
    <property type="project" value="InterPro"/>
</dbReference>
<feature type="domain" description="Desulfoferrodoxin ferrous iron-binding" evidence="6">
    <location>
        <begin position="20"/>
        <end position="117"/>
    </location>
</feature>
<evidence type="ECO:0000256" key="3">
    <source>
        <dbReference type="ARBA" id="ARBA00022723"/>
    </source>
</evidence>
<dbReference type="InterPro" id="IPR051233">
    <property type="entry name" value="Desulfoferrodoxin_SOR"/>
</dbReference>
<reference evidence="7" key="1">
    <citation type="journal article" date="2020" name="mSystems">
        <title>Genome- and Community-Level Interaction Insights into Carbon Utilization and Element Cycling Functions of Hydrothermarchaeota in Hydrothermal Sediment.</title>
        <authorList>
            <person name="Zhou Z."/>
            <person name="Liu Y."/>
            <person name="Xu W."/>
            <person name="Pan J."/>
            <person name="Luo Z.H."/>
            <person name="Li M."/>
        </authorList>
    </citation>
    <scope>NUCLEOTIDE SEQUENCE [LARGE SCALE GENOMIC DNA]</scope>
    <source>
        <strain evidence="7">SpSt-26</strain>
    </source>
</reference>
<proteinExistence type="inferred from homology"/>
<gene>
    <name evidence="7" type="ORF">ENP88_07710</name>
</gene>
<comment type="caution">
    <text evidence="7">The sequence shown here is derived from an EMBL/GenBank/DDBJ whole genome shotgun (WGS) entry which is preliminary data.</text>
</comment>
<dbReference type="InterPro" id="IPR002742">
    <property type="entry name" value="Desulfoferrodoxin_Fe-bd_dom"/>
</dbReference>
<sequence>MKKFSEIIYSPEVEDKLAISKRENHTPRIEAPKEAKAGEPFAVRVYIQGHPNTVQHSFRWIELYFYEDGRDFNPIFVARAELTPEISEQEAIFKVKLNRSGVLYALAYCNLHGVWENRHEIKII</sequence>
<evidence type="ECO:0000256" key="1">
    <source>
        <dbReference type="ARBA" id="ARBA00005941"/>
    </source>
</evidence>
<dbReference type="GO" id="GO:0016491">
    <property type="term" value="F:oxidoreductase activity"/>
    <property type="evidence" value="ECO:0007669"/>
    <property type="project" value="InterPro"/>
</dbReference>
<evidence type="ECO:0000313" key="7">
    <source>
        <dbReference type="EMBL" id="HEH36002.1"/>
    </source>
</evidence>
<dbReference type="EMBL" id="DSLA01000120">
    <property type="protein sequence ID" value="HEH36002.1"/>
    <property type="molecule type" value="Genomic_DNA"/>
</dbReference>
<organism evidence="7">
    <name type="scientific">Archaeoglobus fulgidus</name>
    <dbReference type="NCBI Taxonomy" id="2234"/>
    <lineage>
        <taxon>Archaea</taxon>
        <taxon>Methanobacteriati</taxon>
        <taxon>Methanobacteriota</taxon>
        <taxon>Archaeoglobi</taxon>
        <taxon>Archaeoglobales</taxon>
        <taxon>Archaeoglobaceae</taxon>
        <taxon>Archaeoglobus</taxon>
    </lineage>
</organism>
<accession>A0A7J2TLT7</accession>